<dbReference type="Pfam" id="PF00480">
    <property type="entry name" value="ROK"/>
    <property type="match status" value="1"/>
</dbReference>
<reference evidence="3" key="1">
    <citation type="journal article" date="2019" name="Int. J. Syst. Evol. Microbiol.">
        <title>The Global Catalogue of Microorganisms (GCM) 10K type strain sequencing project: providing services to taxonomists for standard genome sequencing and annotation.</title>
        <authorList>
            <consortium name="The Broad Institute Genomics Platform"/>
            <consortium name="The Broad Institute Genome Sequencing Center for Infectious Disease"/>
            <person name="Wu L."/>
            <person name="Ma J."/>
        </authorList>
    </citation>
    <scope>NUCLEOTIDE SEQUENCE [LARGE SCALE GENOMIC DNA]</scope>
    <source>
        <strain evidence="3">JCM 18306</strain>
    </source>
</reference>
<dbReference type="Gene3D" id="3.30.420.40">
    <property type="match status" value="2"/>
</dbReference>
<evidence type="ECO:0000313" key="3">
    <source>
        <dbReference type="Proteomes" id="UP001499878"/>
    </source>
</evidence>
<gene>
    <name evidence="2" type="ORF">GCM10023323_62090</name>
</gene>
<dbReference type="InterPro" id="IPR043129">
    <property type="entry name" value="ATPase_NBD"/>
</dbReference>
<sequence>MALKAVGPASEVRETVFRWPAFVGTRQDMAALAAGVRAVRDGAGGDFEAVGVAVPATVDRAGTVVTWPGRPGWTGLDLAGSLDALFPGAPVRYADDGDLAALAEADRAGVRDLVHLGVGTGVGGGIVVDGRLCPGPLRGSCEAGHLIVDPAGPRCDCGRYGCLQALASGPATLRRATRLRGSDVTFSELRTALVRPEDWAVAALDESCAALAVAAVSLAELVHPDRITIGGGFAAGLPDFVERVRRHTRRLARPGGAPVVLADAALGGLSSLQGALLLARAPV</sequence>
<comment type="similarity">
    <text evidence="1">Belongs to the ROK (NagC/XylR) family.</text>
</comment>
<keyword evidence="3" id="KW-1185">Reference proteome</keyword>
<organism evidence="2 3">
    <name type="scientific">Streptomyces thinghirensis</name>
    <dbReference type="NCBI Taxonomy" id="551547"/>
    <lineage>
        <taxon>Bacteria</taxon>
        <taxon>Bacillati</taxon>
        <taxon>Actinomycetota</taxon>
        <taxon>Actinomycetes</taxon>
        <taxon>Kitasatosporales</taxon>
        <taxon>Streptomycetaceae</taxon>
        <taxon>Streptomyces</taxon>
    </lineage>
</organism>
<evidence type="ECO:0000313" key="2">
    <source>
        <dbReference type="EMBL" id="GAA5214954.1"/>
    </source>
</evidence>
<accession>A0ABP9TE54</accession>
<dbReference type="PANTHER" id="PTHR18964">
    <property type="entry name" value="ROK (REPRESSOR, ORF, KINASE) FAMILY"/>
    <property type="match status" value="1"/>
</dbReference>
<name>A0ABP9TE54_9ACTN</name>
<dbReference type="InterPro" id="IPR000600">
    <property type="entry name" value="ROK"/>
</dbReference>
<dbReference type="SUPFAM" id="SSF53067">
    <property type="entry name" value="Actin-like ATPase domain"/>
    <property type="match status" value="1"/>
</dbReference>
<proteinExistence type="inferred from homology"/>
<dbReference type="Proteomes" id="UP001499878">
    <property type="component" value="Unassembled WGS sequence"/>
</dbReference>
<dbReference type="PANTHER" id="PTHR18964:SF149">
    <property type="entry name" value="BIFUNCTIONAL UDP-N-ACETYLGLUCOSAMINE 2-EPIMERASE_N-ACETYLMANNOSAMINE KINASE"/>
    <property type="match status" value="1"/>
</dbReference>
<comment type="caution">
    <text evidence="2">The sequence shown here is derived from an EMBL/GenBank/DDBJ whole genome shotgun (WGS) entry which is preliminary data.</text>
</comment>
<evidence type="ECO:0000256" key="1">
    <source>
        <dbReference type="ARBA" id="ARBA00006479"/>
    </source>
</evidence>
<dbReference type="EMBL" id="BAABJR010000019">
    <property type="protein sequence ID" value="GAA5214954.1"/>
    <property type="molecule type" value="Genomic_DNA"/>
</dbReference>
<protein>
    <submittedName>
        <fullName evidence="2">ROK family protein</fullName>
    </submittedName>
</protein>